<evidence type="ECO:0000313" key="1">
    <source>
        <dbReference type="EMBL" id="TDD53194.1"/>
    </source>
</evidence>
<protein>
    <submittedName>
        <fullName evidence="1">Phytanoyl-CoA dioxygenase family protein</fullName>
    </submittedName>
</protein>
<dbReference type="AlphaFoldDB" id="A0A4R4Z7R9"/>
<dbReference type="GO" id="GO:0005506">
    <property type="term" value="F:iron ion binding"/>
    <property type="evidence" value="ECO:0007669"/>
    <property type="project" value="UniProtKB-ARBA"/>
</dbReference>
<dbReference type="InterPro" id="IPR008775">
    <property type="entry name" value="Phytyl_CoA_dOase-like"/>
</dbReference>
<dbReference type="Pfam" id="PF05721">
    <property type="entry name" value="PhyH"/>
    <property type="match status" value="1"/>
</dbReference>
<dbReference type="PANTHER" id="PTHR20883">
    <property type="entry name" value="PHYTANOYL-COA DIOXYGENASE DOMAIN CONTAINING 1"/>
    <property type="match status" value="1"/>
</dbReference>
<dbReference type="PANTHER" id="PTHR20883:SF48">
    <property type="entry name" value="ECTOINE DIOXYGENASE"/>
    <property type="match status" value="1"/>
</dbReference>
<evidence type="ECO:0000313" key="2">
    <source>
        <dbReference type="Proteomes" id="UP000295124"/>
    </source>
</evidence>
<dbReference type="Gene3D" id="2.60.120.620">
    <property type="entry name" value="q2cbj1_9rhob like domain"/>
    <property type="match status" value="1"/>
</dbReference>
<accession>A0A4R4Z7R9</accession>
<reference evidence="1 2" key="1">
    <citation type="submission" date="2019-03" db="EMBL/GenBank/DDBJ databases">
        <title>Draft genome sequences of novel Actinobacteria.</title>
        <authorList>
            <person name="Sahin N."/>
            <person name="Ay H."/>
            <person name="Saygin H."/>
        </authorList>
    </citation>
    <scope>NUCLEOTIDE SEQUENCE [LARGE SCALE GENOMIC DNA]</scope>
    <source>
        <strain evidence="1 2">JCM 13523</strain>
    </source>
</reference>
<dbReference type="GO" id="GO:0016706">
    <property type="term" value="F:2-oxoglutarate-dependent dioxygenase activity"/>
    <property type="evidence" value="ECO:0007669"/>
    <property type="project" value="UniProtKB-ARBA"/>
</dbReference>
<organism evidence="1 2">
    <name type="scientific">Kribbella antibiotica</name>
    <dbReference type="NCBI Taxonomy" id="190195"/>
    <lineage>
        <taxon>Bacteria</taxon>
        <taxon>Bacillati</taxon>
        <taxon>Actinomycetota</taxon>
        <taxon>Actinomycetes</taxon>
        <taxon>Propionibacteriales</taxon>
        <taxon>Kribbellaceae</taxon>
        <taxon>Kribbella</taxon>
    </lineage>
</organism>
<comment type="caution">
    <text evidence="1">The sequence shown here is derived from an EMBL/GenBank/DDBJ whole genome shotgun (WGS) entry which is preliminary data.</text>
</comment>
<proteinExistence type="predicted"/>
<dbReference type="SUPFAM" id="SSF51197">
    <property type="entry name" value="Clavaminate synthase-like"/>
    <property type="match status" value="1"/>
</dbReference>
<gene>
    <name evidence="1" type="ORF">E1263_28260</name>
</gene>
<keyword evidence="1" id="KW-0223">Dioxygenase</keyword>
<dbReference type="Proteomes" id="UP000295124">
    <property type="component" value="Unassembled WGS sequence"/>
</dbReference>
<sequence>MSSPCRGPRCRGIAGSLRRCGARSFLPRPRRINVGEVTGYVLLESLFTATEVERLRAVAEQVHVDVVAAAEAGETDVTVWPDGHRLEKVRGTTIHWEPDAVGKAVRSLSPVSQLHPALDALWDESRLVDPMSALIGARAGRFVAKLNFKRAGVGSEFAWHQDFPYWYCCAGDAAYDIATAIVMLDDNTVANGAMTLIPDSPAEGPVRRDPLEPTGLLVDPTAVDVSRAVTVEAPAGSVLMFPGLMVHRSAPNRTASDRRSLLYCFQPTGRPELSALTYDPERLAALP</sequence>
<keyword evidence="1" id="KW-0560">Oxidoreductase</keyword>
<dbReference type="OrthoDB" id="2573519at2"/>
<name>A0A4R4Z7R9_9ACTN</name>
<keyword evidence="2" id="KW-1185">Reference proteome</keyword>
<dbReference type="EMBL" id="SMKX01000102">
    <property type="protein sequence ID" value="TDD53194.1"/>
    <property type="molecule type" value="Genomic_DNA"/>
</dbReference>